<feature type="non-terminal residue" evidence="1">
    <location>
        <position position="43"/>
    </location>
</feature>
<dbReference type="PIR" id="I52659">
    <property type="entry name" value="I52659"/>
</dbReference>
<accession>Q7M055</accession>
<proteinExistence type="predicted"/>
<protein>
    <submittedName>
        <fullName evidence="1">Gene GFAP gamma protein</fullName>
    </submittedName>
</protein>
<reference evidence="1" key="1">
    <citation type="journal article" date="1995" name="Brain Res. Mol. Brain Res.">
        <title>A novel glial fibrillary acidic protein mRNA lacking exon 1.</title>
        <authorList>
            <person name="Zelenika D."/>
            <person name="Grima B."/>
            <person name="Brenner M."/>
            <person name="Pessac B."/>
        </authorList>
    </citation>
    <scope>NUCLEOTIDE SEQUENCE</scope>
</reference>
<dbReference type="AlphaFoldDB" id="Q7M055"/>
<evidence type="ECO:0000313" key="1">
    <source>
        <dbReference type="PIR" id="I52659"/>
    </source>
</evidence>
<sequence length="43" mass="4644">YLWDFTGPVGSVCDRPLPLEVRTGTQEFSGKPKAHTVSPLPGC</sequence>
<feature type="non-terminal residue" evidence="1">
    <location>
        <position position="1"/>
    </location>
</feature>
<organism evidence="1">
    <name type="scientific">Mus sp</name>
    <dbReference type="NCBI Taxonomy" id="10095"/>
    <lineage>
        <taxon>Eukaryota</taxon>
        <taxon>Metazoa</taxon>
        <taxon>Chordata</taxon>
        <taxon>Craniata</taxon>
        <taxon>Vertebrata</taxon>
        <taxon>Euteleostomi</taxon>
        <taxon>Mammalia</taxon>
        <taxon>Eutheria</taxon>
        <taxon>Euarchontoglires</taxon>
        <taxon>Glires</taxon>
        <taxon>Rodentia</taxon>
        <taxon>Myomorpha</taxon>
        <taxon>Muroidea</taxon>
        <taxon>Muridae</taxon>
        <taxon>Murinae</taxon>
        <taxon>Mus</taxon>
    </lineage>
</organism>
<name>Q7M055_9MURI</name>